<dbReference type="InterPro" id="IPR024508">
    <property type="entry name" value="DUF3226"/>
</dbReference>
<organism evidence="1 2">
    <name type="scientific">Desulfonema ishimotonii</name>
    <dbReference type="NCBI Taxonomy" id="45657"/>
    <lineage>
        <taxon>Bacteria</taxon>
        <taxon>Pseudomonadati</taxon>
        <taxon>Thermodesulfobacteriota</taxon>
        <taxon>Desulfobacteria</taxon>
        <taxon>Desulfobacterales</taxon>
        <taxon>Desulfococcaceae</taxon>
        <taxon>Desulfonema</taxon>
    </lineage>
</organism>
<proteinExistence type="predicted"/>
<dbReference type="RefSeq" id="WP_124331031.1">
    <property type="nucleotide sequence ID" value="NZ_BEXT01000001.1"/>
</dbReference>
<dbReference type="Pfam" id="PF11536">
    <property type="entry name" value="DUF3226"/>
    <property type="match status" value="1"/>
</dbReference>
<evidence type="ECO:0000313" key="1">
    <source>
        <dbReference type="EMBL" id="GBC64024.1"/>
    </source>
</evidence>
<evidence type="ECO:0000313" key="2">
    <source>
        <dbReference type="Proteomes" id="UP000288096"/>
    </source>
</evidence>
<protein>
    <recommendedName>
        <fullName evidence="3">DUF4435 domain-containing protein</fullName>
    </recommendedName>
</protein>
<dbReference type="SUPFAM" id="SSF160945">
    <property type="entry name" value="PH0156-like"/>
    <property type="match status" value="1"/>
</dbReference>
<dbReference type="EMBL" id="BEXT01000001">
    <property type="protein sequence ID" value="GBC64024.1"/>
    <property type="molecule type" value="Genomic_DNA"/>
</dbReference>
<dbReference type="AlphaFoldDB" id="A0A401G483"/>
<sequence length="216" mass="24495">MMIEQVPKILLVEGIDDKKVIEKLFQRRKIVFEDFAVHNCEGLEKLLKILPTQIMAGSYDVMGVIADADEDADQRWRTLRNILTGAGYENVPGVPDAGGVILEDPDEELPKIGVWLMPDNRIDGAVEDFIRLLIPEGDALLPIAEKKVENLIAGKLNRFSVSHRSKALIHTWLAWQERPGKQLGSAITYRFVRTQAYLLDDGRAGCFVRWLKELFR</sequence>
<comment type="caution">
    <text evidence="1">The sequence shown here is derived from an EMBL/GenBank/DDBJ whole genome shotgun (WGS) entry which is preliminary data.</text>
</comment>
<name>A0A401G483_9BACT</name>
<dbReference type="OrthoDB" id="530493at2"/>
<dbReference type="Proteomes" id="UP000288096">
    <property type="component" value="Unassembled WGS sequence"/>
</dbReference>
<reference evidence="2" key="2">
    <citation type="submission" date="2019-01" db="EMBL/GenBank/DDBJ databases">
        <title>Genome sequence of Desulfonema ishimotonii strain Tokyo 01.</title>
        <authorList>
            <person name="Fukui M."/>
        </authorList>
    </citation>
    <scope>NUCLEOTIDE SEQUENCE [LARGE SCALE GENOMIC DNA]</scope>
    <source>
        <strain evidence="2">Tokyo 01</strain>
    </source>
</reference>
<accession>A0A401G483</accession>
<reference evidence="2" key="1">
    <citation type="submission" date="2017-11" db="EMBL/GenBank/DDBJ databases">
        <authorList>
            <person name="Watanabe M."/>
            <person name="Kojima H."/>
        </authorList>
    </citation>
    <scope>NUCLEOTIDE SEQUENCE [LARGE SCALE GENOMIC DNA]</scope>
    <source>
        <strain evidence="2">Tokyo 01</strain>
    </source>
</reference>
<gene>
    <name evidence="1" type="ORF">DENIS_5024</name>
</gene>
<evidence type="ECO:0008006" key="3">
    <source>
        <dbReference type="Google" id="ProtNLM"/>
    </source>
</evidence>
<keyword evidence="2" id="KW-1185">Reference proteome</keyword>